<dbReference type="GO" id="GO:0005739">
    <property type="term" value="C:mitochondrion"/>
    <property type="evidence" value="ECO:0007669"/>
    <property type="project" value="UniProtKB-SubCell"/>
</dbReference>
<comment type="caution">
    <text evidence="6">The sequence shown here is derived from an EMBL/GenBank/DDBJ whole genome shotgun (WGS) entry which is preliminary data.</text>
</comment>
<feature type="compositionally biased region" description="Polar residues" evidence="5">
    <location>
        <begin position="103"/>
        <end position="116"/>
    </location>
</feature>
<protein>
    <recommendedName>
        <fullName evidence="8">Ribosomal protein/NADH dehydrogenase domain-containing protein</fullName>
    </recommendedName>
</protein>
<evidence type="ECO:0000256" key="1">
    <source>
        <dbReference type="ARBA" id="ARBA00004173"/>
    </source>
</evidence>
<evidence type="ECO:0000256" key="2">
    <source>
        <dbReference type="ARBA" id="ARBA00022980"/>
    </source>
</evidence>
<keyword evidence="2" id="KW-0689">Ribosomal protein</keyword>
<evidence type="ECO:0000256" key="5">
    <source>
        <dbReference type="SAM" id="MobiDB-lite"/>
    </source>
</evidence>
<name>A0A9P4M1F4_9PEZI</name>
<evidence type="ECO:0000256" key="4">
    <source>
        <dbReference type="ARBA" id="ARBA00023274"/>
    </source>
</evidence>
<dbReference type="Proteomes" id="UP000799776">
    <property type="component" value="Unassembled WGS sequence"/>
</dbReference>
<organism evidence="6 7">
    <name type="scientific">Saccharata proteae CBS 121410</name>
    <dbReference type="NCBI Taxonomy" id="1314787"/>
    <lineage>
        <taxon>Eukaryota</taxon>
        <taxon>Fungi</taxon>
        <taxon>Dikarya</taxon>
        <taxon>Ascomycota</taxon>
        <taxon>Pezizomycotina</taxon>
        <taxon>Dothideomycetes</taxon>
        <taxon>Dothideomycetes incertae sedis</taxon>
        <taxon>Botryosphaeriales</taxon>
        <taxon>Saccharataceae</taxon>
        <taxon>Saccharata</taxon>
    </lineage>
</organism>
<feature type="compositionally biased region" description="Low complexity" evidence="5">
    <location>
        <begin position="88"/>
        <end position="98"/>
    </location>
</feature>
<comment type="subcellular location">
    <subcellularLocation>
        <location evidence="1">Mitochondrion</location>
    </subcellularLocation>
</comment>
<dbReference type="GO" id="GO:0005840">
    <property type="term" value="C:ribosome"/>
    <property type="evidence" value="ECO:0007669"/>
    <property type="project" value="UniProtKB-KW"/>
</dbReference>
<keyword evidence="4" id="KW-0687">Ribonucleoprotein</keyword>
<reference evidence="6" key="1">
    <citation type="journal article" date="2020" name="Stud. Mycol.">
        <title>101 Dothideomycetes genomes: a test case for predicting lifestyles and emergence of pathogens.</title>
        <authorList>
            <person name="Haridas S."/>
            <person name="Albert R."/>
            <person name="Binder M."/>
            <person name="Bloem J."/>
            <person name="Labutti K."/>
            <person name="Salamov A."/>
            <person name="Andreopoulos B."/>
            <person name="Baker S."/>
            <person name="Barry K."/>
            <person name="Bills G."/>
            <person name="Bluhm B."/>
            <person name="Cannon C."/>
            <person name="Castanera R."/>
            <person name="Culley D."/>
            <person name="Daum C."/>
            <person name="Ezra D."/>
            <person name="Gonzalez J."/>
            <person name="Henrissat B."/>
            <person name="Kuo A."/>
            <person name="Liang C."/>
            <person name="Lipzen A."/>
            <person name="Lutzoni F."/>
            <person name="Magnuson J."/>
            <person name="Mondo S."/>
            <person name="Nolan M."/>
            <person name="Ohm R."/>
            <person name="Pangilinan J."/>
            <person name="Park H.-J."/>
            <person name="Ramirez L."/>
            <person name="Alfaro M."/>
            <person name="Sun H."/>
            <person name="Tritt A."/>
            <person name="Yoshinaga Y."/>
            <person name="Zwiers L.-H."/>
            <person name="Turgeon B."/>
            <person name="Goodwin S."/>
            <person name="Spatafora J."/>
            <person name="Crous P."/>
            <person name="Grigoriev I."/>
        </authorList>
    </citation>
    <scope>NUCLEOTIDE SEQUENCE</scope>
    <source>
        <strain evidence="6">CBS 121410</strain>
    </source>
</reference>
<dbReference type="OrthoDB" id="1696305at2759"/>
<dbReference type="EMBL" id="ML978713">
    <property type="protein sequence ID" value="KAF2089889.1"/>
    <property type="molecule type" value="Genomic_DNA"/>
</dbReference>
<dbReference type="InterPro" id="IPR036249">
    <property type="entry name" value="Thioredoxin-like_sf"/>
</dbReference>
<evidence type="ECO:0000256" key="3">
    <source>
        <dbReference type="ARBA" id="ARBA00023128"/>
    </source>
</evidence>
<evidence type="ECO:0008006" key="8">
    <source>
        <dbReference type="Google" id="ProtNLM"/>
    </source>
</evidence>
<proteinExistence type="predicted"/>
<evidence type="ECO:0000313" key="6">
    <source>
        <dbReference type="EMBL" id="KAF2089889.1"/>
    </source>
</evidence>
<dbReference type="SUPFAM" id="SSF52833">
    <property type="entry name" value="Thioredoxin-like"/>
    <property type="match status" value="1"/>
</dbReference>
<keyword evidence="7" id="KW-1185">Reference proteome</keyword>
<dbReference type="InterPro" id="IPR040049">
    <property type="entry name" value="Ribosomal_mS25/mL61"/>
</dbReference>
<sequence length="201" mass="22440">MVGMSQRMNRMKARLMQVRVGPGAALLPKNVQRITLRFAPDIRGGHGGPKRFWRNIMPRLKYRNPAVQMIVDRTAKQDETATMTIHFASPSTSAPSPAKDTIPTGSTSGQTATSNHNATERVVTIDVLGRGDRSIFHELKEATKAKDIPPQDWELAEVKRLAEMAEKSTRDRARQAELRAQQKREEEMLRIARGEAGLDTA</sequence>
<dbReference type="AlphaFoldDB" id="A0A9P4M1F4"/>
<evidence type="ECO:0000313" key="7">
    <source>
        <dbReference type="Proteomes" id="UP000799776"/>
    </source>
</evidence>
<keyword evidence="3" id="KW-0496">Mitochondrion</keyword>
<dbReference type="GO" id="GO:1990904">
    <property type="term" value="C:ribonucleoprotein complex"/>
    <property type="evidence" value="ECO:0007669"/>
    <property type="project" value="UniProtKB-KW"/>
</dbReference>
<gene>
    <name evidence="6" type="ORF">K490DRAFT_54323</name>
</gene>
<dbReference type="PANTHER" id="PTHR13274:SF2">
    <property type="entry name" value="SMALL RIBOSOMAL SUBUNIT PROTEIN MS25"/>
    <property type="match status" value="1"/>
</dbReference>
<accession>A0A9P4M1F4</accession>
<feature type="region of interest" description="Disordered" evidence="5">
    <location>
        <begin position="88"/>
        <end position="116"/>
    </location>
</feature>
<dbReference type="PANTHER" id="PTHR13274">
    <property type="entry name" value="MITOCHONDRIAL RIBOSOMAL PROTEIN S25"/>
    <property type="match status" value="1"/>
</dbReference>
<dbReference type="GO" id="GO:0003735">
    <property type="term" value="F:structural constituent of ribosome"/>
    <property type="evidence" value="ECO:0007669"/>
    <property type="project" value="InterPro"/>
</dbReference>